<evidence type="ECO:0000259" key="7">
    <source>
        <dbReference type="PROSITE" id="PS51328"/>
    </source>
</evidence>
<protein>
    <recommendedName>
        <fullName evidence="7">L-type lectin-like domain-containing protein</fullName>
    </recommendedName>
</protein>
<feature type="compositionally biased region" description="Low complexity" evidence="6">
    <location>
        <begin position="466"/>
        <end position="479"/>
    </location>
</feature>
<dbReference type="InterPro" id="IPR051136">
    <property type="entry name" value="Intracellular_Lectin-GPT"/>
</dbReference>
<dbReference type="GO" id="GO:0005789">
    <property type="term" value="C:endoplasmic reticulum membrane"/>
    <property type="evidence" value="ECO:0007669"/>
    <property type="project" value="TreeGrafter"/>
</dbReference>
<dbReference type="PANTHER" id="PTHR12223">
    <property type="entry name" value="VESICULAR MANNOSE-BINDING LECTIN"/>
    <property type="match status" value="1"/>
</dbReference>
<feature type="compositionally biased region" description="Basic and acidic residues" evidence="6">
    <location>
        <begin position="714"/>
        <end position="725"/>
    </location>
</feature>
<dbReference type="SUPFAM" id="SSF49899">
    <property type="entry name" value="Concanavalin A-like lectins/glucanases"/>
    <property type="match status" value="1"/>
</dbReference>
<dbReference type="InterPro" id="IPR005052">
    <property type="entry name" value="Lectin_leg"/>
</dbReference>
<sequence>MQQLQIRCVVRLQPKCHSPLFFKNTNDAFWFTESKGAYDGPVFGSSDKWVGLGVIFDSFDNDNKHNNPYIMAVVNDGTREFDHQNDGTTQLLAGCLRDFRNKPFPTRAKIEYFQNTLTLLFHNGMTSNDQDFEVCMRAENVYLPKSGHFGLSAATGGLADDHDVLHFLTWSVHPAAQGLPPAPGQATKVTDEDQKRLAQEYSDYQRKLDQQKEDYHREHPDAVTKDKDAEFEEWYESDNQRELRQIFTGQSQMFDALKELNRKLDEVVGRQERTLSLLSSVAAGGAPAIAMIGDVNARADSIIKNQERAPTAQVQSVGYDMAGLINEMRDGLNTVKRDVAAATQRLGGGAGAQTGCPPQQSCLSTTMFLVFAAVQLIIMLGYSLYKGRLVPHTEPPSPVKLSALSVGKIFRVGKNVAVNVVSRLPRTLRRSRRQTPSGDIRESLDFARGGHKGPHDRPSVYRQNIRLGPNPGRPRLLPRTEASSPVKTPIAFGVRGLENFTSPRSTVHGGSYPPTEASSPVKLTLALGTETPTPPTEAPSPVKPSLALGVRGLEIFTSPKLDGRGRLVPHTEPPSPVELSALSVGKIFRVGKNVAVNVVSRLPRTLRRSRRQTPSGDIRESLDFARGGHKGPSDRPSVYRQNILLGQNPGRPRGTPTPRPRLPSRPRVVFGVGGPEIFTSPRSTVAGDPYPTPRPRLPSRPISPSGSVVGKFLQVRDRRSTETRTPRRGHVSRQDLARPRGPKSGNFYKSQLDGRGRLVPHTEASSPVKLPSTLGVRRLEIFTSPRSTVDGDPYPTTEAPTPAKTADAGDGRSSEIFTSPRPTVDGRDHPATEAPTPVTRGRSR</sequence>
<dbReference type="AlphaFoldDB" id="A0A7R8VA02"/>
<feature type="region of interest" description="Disordered" evidence="6">
    <location>
        <begin position="428"/>
        <end position="482"/>
    </location>
</feature>
<accession>A0A7R8VA02</accession>
<gene>
    <name evidence="8" type="ORF">TDIB3V08_LOCUS879</name>
</gene>
<evidence type="ECO:0000256" key="4">
    <source>
        <dbReference type="ARBA" id="ARBA00022989"/>
    </source>
</evidence>
<dbReference type="GO" id="GO:0005537">
    <property type="term" value="F:D-mannose binding"/>
    <property type="evidence" value="ECO:0007669"/>
    <property type="project" value="TreeGrafter"/>
</dbReference>
<name>A0A7R8VA02_TIMDO</name>
<dbReference type="Pfam" id="PF03388">
    <property type="entry name" value="Lectin_leg-like"/>
    <property type="match status" value="1"/>
</dbReference>
<dbReference type="Gene3D" id="2.60.120.200">
    <property type="match status" value="1"/>
</dbReference>
<dbReference type="GO" id="GO:0006888">
    <property type="term" value="P:endoplasmic reticulum to Golgi vesicle-mediated transport"/>
    <property type="evidence" value="ECO:0007669"/>
    <property type="project" value="TreeGrafter"/>
</dbReference>
<comment type="subcellular location">
    <subcellularLocation>
        <location evidence="1">Membrane</location>
        <topology evidence="1">Single-pass type I membrane protein</topology>
    </subcellularLocation>
</comment>
<evidence type="ECO:0000256" key="3">
    <source>
        <dbReference type="ARBA" id="ARBA00022729"/>
    </source>
</evidence>
<dbReference type="PANTHER" id="PTHR12223:SF28">
    <property type="entry name" value="LECTIN, MANNOSE BINDING 1 LIKE"/>
    <property type="match status" value="1"/>
</dbReference>
<keyword evidence="4" id="KW-1133">Transmembrane helix</keyword>
<feature type="compositionally biased region" description="Low complexity" evidence="6">
    <location>
        <begin position="793"/>
        <end position="806"/>
    </location>
</feature>
<reference evidence="8" key="1">
    <citation type="submission" date="2020-11" db="EMBL/GenBank/DDBJ databases">
        <authorList>
            <person name="Tran Van P."/>
        </authorList>
    </citation>
    <scope>NUCLEOTIDE SEQUENCE</scope>
</reference>
<evidence type="ECO:0000256" key="6">
    <source>
        <dbReference type="SAM" id="MobiDB-lite"/>
    </source>
</evidence>
<keyword evidence="5" id="KW-0472">Membrane</keyword>
<feature type="region of interest" description="Disordered" evidence="6">
    <location>
        <begin position="784"/>
        <end position="844"/>
    </location>
</feature>
<dbReference type="PROSITE" id="PS51328">
    <property type="entry name" value="L_LECTIN_LIKE"/>
    <property type="match status" value="1"/>
</dbReference>
<dbReference type="GO" id="GO:0005793">
    <property type="term" value="C:endoplasmic reticulum-Golgi intermediate compartment"/>
    <property type="evidence" value="ECO:0007669"/>
    <property type="project" value="TreeGrafter"/>
</dbReference>
<organism evidence="8">
    <name type="scientific">Timema douglasi</name>
    <name type="common">Walking stick</name>
    <dbReference type="NCBI Taxonomy" id="61478"/>
    <lineage>
        <taxon>Eukaryota</taxon>
        <taxon>Metazoa</taxon>
        <taxon>Ecdysozoa</taxon>
        <taxon>Arthropoda</taxon>
        <taxon>Hexapoda</taxon>
        <taxon>Insecta</taxon>
        <taxon>Pterygota</taxon>
        <taxon>Neoptera</taxon>
        <taxon>Polyneoptera</taxon>
        <taxon>Phasmatodea</taxon>
        <taxon>Timematodea</taxon>
        <taxon>Timematoidea</taxon>
        <taxon>Timematidae</taxon>
        <taxon>Timema</taxon>
    </lineage>
</organism>
<keyword evidence="3" id="KW-0732">Signal</keyword>
<dbReference type="InterPro" id="IPR013320">
    <property type="entry name" value="ConA-like_dom_sf"/>
</dbReference>
<proteinExistence type="predicted"/>
<feature type="domain" description="L-type lectin-like" evidence="7">
    <location>
        <begin position="1"/>
        <end position="172"/>
    </location>
</feature>
<feature type="region of interest" description="Disordered" evidence="6">
    <location>
        <begin position="606"/>
        <end position="771"/>
    </location>
</feature>
<evidence type="ECO:0000256" key="2">
    <source>
        <dbReference type="ARBA" id="ARBA00022692"/>
    </source>
</evidence>
<dbReference type="GO" id="GO:0030134">
    <property type="term" value="C:COPII-coated ER to Golgi transport vesicle"/>
    <property type="evidence" value="ECO:0007669"/>
    <property type="project" value="TreeGrafter"/>
</dbReference>
<evidence type="ECO:0000256" key="5">
    <source>
        <dbReference type="ARBA" id="ARBA00023136"/>
    </source>
</evidence>
<dbReference type="EMBL" id="OA564490">
    <property type="protein sequence ID" value="CAD7194454.1"/>
    <property type="molecule type" value="Genomic_DNA"/>
</dbReference>
<evidence type="ECO:0000313" key="8">
    <source>
        <dbReference type="EMBL" id="CAD7194454.1"/>
    </source>
</evidence>
<keyword evidence="2" id="KW-0812">Transmembrane</keyword>
<evidence type="ECO:0000256" key="1">
    <source>
        <dbReference type="ARBA" id="ARBA00004479"/>
    </source>
</evidence>
<dbReference type="GO" id="GO:0000139">
    <property type="term" value="C:Golgi membrane"/>
    <property type="evidence" value="ECO:0007669"/>
    <property type="project" value="TreeGrafter"/>
</dbReference>